<keyword evidence="2" id="KW-1185">Reference proteome</keyword>
<evidence type="ECO:0000313" key="1">
    <source>
        <dbReference type="EMBL" id="GIY41500.1"/>
    </source>
</evidence>
<accession>A0AAV4T5U7</accession>
<sequence length="164" mass="19066">MRWGVDAERQRREGCQLTGVVGVPRDMLNWRKQCDTYILQRKESEQLMFKTNRGIILKAVSQSRTKNTISEVSRDLVIPLSRNSQWNFLVENFLSGIRKRKTQNRSTPLRSTTLRIDLDKQQGNRFQNQTCLSVSPVLSAHRKPIHCLFQEGGIYQKASPFLIF</sequence>
<reference evidence="1 2" key="1">
    <citation type="submission" date="2021-06" db="EMBL/GenBank/DDBJ databases">
        <title>Caerostris darwini draft genome.</title>
        <authorList>
            <person name="Kono N."/>
            <person name="Arakawa K."/>
        </authorList>
    </citation>
    <scope>NUCLEOTIDE SEQUENCE [LARGE SCALE GENOMIC DNA]</scope>
</reference>
<comment type="caution">
    <text evidence="1">The sequence shown here is derived from an EMBL/GenBank/DDBJ whole genome shotgun (WGS) entry which is preliminary data.</text>
</comment>
<evidence type="ECO:0000313" key="2">
    <source>
        <dbReference type="Proteomes" id="UP001054837"/>
    </source>
</evidence>
<organism evidence="1 2">
    <name type="scientific">Caerostris darwini</name>
    <dbReference type="NCBI Taxonomy" id="1538125"/>
    <lineage>
        <taxon>Eukaryota</taxon>
        <taxon>Metazoa</taxon>
        <taxon>Ecdysozoa</taxon>
        <taxon>Arthropoda</taxon>
        <taxon>Chelicerata</taxon>
        <taxon>Arachnida</taxon>
        <taxon>Araneae</taxon>
        <taxon>Araneomorphae</taxon>
        <taxon>Entelegynae</taxon>
        <taxon>Araneoidea</taxon>
        <taxon>Araneidae</taxon>
        <taxon>Caerostris</taxon>
    </lineage>
</organism>
<name>A0AAV4T5U7_9ARAC</name>
<dbReference type="Proteomes" id="UP001054837">
    <property type="component" value="Unassembled WGS sequence"/>
</dbReference>
<dbReference type="AlphaFoldDB" id="A0AAV4T5U7"/>
<dbReference type="EMBL" id="BPLQ01009067">
    <property type="protein sequence ID" value="GIY41500.1"/>
    <property type="molecule type" value="Genomic_DNA"/>
</dbReference>
<proteinExistence type="predicted"/>
<gene>
    <name evidence="1" type="ORF">CDAR_538612</name>
</gene>
<protein>
    <submittedName>
        <fullName evidence="1">Uncharacterized protein</fullName>
    </submittedName>
</protein>